<dbReference type="AlphaFoldDB" id="A0A382DUQ4"/>
<accession>A0A382DUQ4</accession>
<gene>
    <name evidence="1" type="ORF">METZ01_LOCUS194849</name>
</gene>
<proteinExistence type="predicted"/>
<sequence>MGVYKDPRPLYTLKKQIFIYSLVRVKLEETMTNNNSNFVEAVIDSIQIWNREDDIETSNNENIDMRAVMYFQHEIMVQPMPEERPEVYDNGGEY</sequence>
<protein>
    <submittedName>
        <fullName evidence="1">Uncharacterized protein</fullName>
    </submittedName>
</protein>
<evidence type="ECO:0000313" key="1">
    <source>
        <dbReference type="EMBL" id="SVB41995.1"/>
    </source>
</evidence>
<reference evidence="1" key="1">
    <citation type="submission" date="2018-05" db="EMBL/GenBank/DDBJ databases">
        <authorList>
            <person name="Lanie J.A."/>
            <person name="Ng W.-L."/>
            <person name="Kazmierczak K.M."/>
            <person name="Andrzejewski T.M."/>
            <person name="Davidsen T.M."/>
            <person name="Wayne K.J."/>
            <person name="Tettelin H."/>
            <person name="Glass J.I."/>
            <person name="Rusch D."/>
            <person name="Podicherti R."/>
            <person name="Tsui H.-C.T."/>
            <person name="Winkler M.E."/>
        </authorList>
    </citation>
    <scope>NUCLEOTIDE SEQUENCE</scope>
</reference>
<organism evidence="1">
    <name type="scientific">marine metagenome</name>
    <dbReference type="NCBI Taxonomy" id="408172"/>
    <lineage>
        <taxon>unclassified sequences</taxon>
        <taxon>metagenomes</taxon>
        <taxon>ecological metagenomes</taxon>
    </lineage>
</organism>
<dbReference type="EMBL" id="UINC01041140">
    <property type="protein sequence ID" value="SVB41995.1"/>
    <property type="molecule type" value="Genomic_DNA"/>
</dbReference>
<name>A0A382DUQ4_9ZZZZ</name>